<dbReference type="EMBL" id="ML978963">
    <property type="protein sequence ID" value="KAF1930499.1"/>
    <property type="molecule type" value="Genomic_DNA"/>
</dbReference>
<evidence type="ECO:0000256" key="1">
    <source>
        <dbReference type="SAM" id="MobiDB-lite"/>
    </source>
</evidence>
<dbReference type="RefSeq" id="XP_033450747.1">
    <property type="nucleotide sequence ID" value="XM_033591908.1"/>
</dbReference>
<dbReference type="OrthoDB" id="3734224at2759"/>
<accession>A0A6A5RSD0</accession>
<feature type="region of interest" description="Disordered" evidence="1">
    <location>
        <begin position="1"/>
        <end position="24"/>
    </location>
</feature>
<dbReference type="Proteomes" id="UP000800082">
    <property type="component" value="Unassembled WGS sequence"/>
</dbReference>
<protein>
    <submittedName>
        <fullName evidence="2">Uncharacterized protein</fullName>
    </submittedName>
</protein>
<evidence type="ECO:0000313" key="3">
    <source>
        <dbReference type="Proteomes" id="UP000800082"/>
    </source>
</evidence>
<sequence>MSTQNYRQTPRQPSVPWKRSSGGVTSEVAGVLPGKLSSEAAFRPWKSHMHGLIMKNSQELDAFMENAKRDALRMCEGLSKSDRAEAADRYRIWHEYVVAAVTAILVFLQKSITAVIDHKKVSVAGSTTSDADVRLAIKEWELDAISAVKNAHHKADAIFGRRL</sequence>
<name>A0A6A5RSD0_9PLEO</name>
<keyword evidence="3" id="KW-1185">Reference proteome</keyword>
<dbReference type="AlphaFoldDB" id="A0A6A5RSD0"/>
<evidence type="ECO:0000313" key="2">
    <source>
        <dbReference type="EMBL" id="KAF1930499.1"/>
    </source>
</evidence>
<reference evidence="2" key="1">
    <citation type="journal article" date="2020" name="Stud. Mycol.">
        <title>101 Dothideomycetes genomes: a test case for predicting lifestyles and emergence of pathogens.</title>
        <authorList>
            <person name="Haridas S."/>
            <person name="Albert R."/>
            <person name="Binder M."/>
            <person name="Bloem J."/>
            <person name="Labutti K."/>
            <person name="Salamov A."/>
            <person name="Andreopoulos B."/>
            <person name="Baker S."/>
            <person name="Barry K."/>
            <person name="Bills G."/>
            <person name="Bluhm B."/>
            <person name="Cannon C."/>
            <person name="Castanera R."/>
            <person name="Culley D."/>
            <person name="Daum C."/>
            <person name="Ezra D."/>
            <person name="Gonzalez J."/>
            <person name="Henrissat B."/>
            <person name="Kuo A."/>
            <person name="Liang C."/>
            <person name="Lipzen A."/>
            <person name="Lutzoni F."/>
            <person name="Magnuson J."/>
            <person name="Mondo S."/>
            <person name="Nolan M."/>
            <person name="Ohm R."/>
            <person name="Pangilinan J."/>
            <person name="Park H.-J."/>
            <person name="Ramirez L."/>
            <person name="Alfaro M."/>
            <person name="Sun H."/>
            <person name="Tritt A."/>
            <person name="Yoshinaga Y."/>
            <person name="Zwiers L.-H."/>
            <person name="Turgeon B."/>
            <person name="Goodwin S."/>
            <person name="Spatafora J."/>
            <person name="Crous P."/>
            <person name="Grigoriev I."/>
        </authorList>
    </citation>
    <scope>NUCLEOTIDE SEQUENCE</scope>
    <source>
        <strain evidence="2">CBS 183.55</strain>
    </source>
</reference>
<proteinExistence type="predicted"/>
<gene>
    <name evidence="2" type="ORF">M421DRAFT_418809</name>
</gene>
<feature type="compositionally biased region" description="Polar residues" evidence="1">
    <location>
        <begin position="1"/>
        <end position="12"/>
    </location>
</feature>
<dbReference type="GeneID" id="54349576"/>
<organism evidence="2 3">
    <name type="scientific">Didymella exigua CBS 183.55</name>
    <dbReference type="NCBI Taxonomy" id="1150837"/>
    <lineage>
        <taxon>Eukaryota</taxon>
        <taxon>Fungi</taxon>
        <taxon>Dikarya</taxon>
        <taxon>Ascomycota</taxon>
        <taxon>Pezizomycotina</taxon>
        <taxon>Dothideomycetes</taxon>
        <taxon>Pleosporomycetidae</taxon>
        <taxon>Pleosporales</taxon>
        <taxon>Pleosporineae</taxon>
        <taxon>Didymellaceae</taxon>
        <taxon>Didymella</taxon>
    </lineage>
</organism>